<evidence type="ECO:0000313" key="2">
    <source>
        <dbReference type="EMBL" id="KIM49642.1"/>
    </source>
</evidence>
<dbReference type="Proteomes" id="UP000053424">
    <property type="component" value="Unassembled WGS sequence"/>
</dbReference>
<feature type="region of interest" description="Disordered" evidence="1">
    <location>
        <begin position="1"/>
        <end position="45"/>
    </location>
</feature>
<dbReference type="HOGENOM" id="CLU_571131_0_0_1"/>
<gene>
    <name evidence="2" type="ORF">M413DRAFT_21821</name>
</gene>
<feature type="compositionally biased region" description="Polar residues" evidence="1">
    <location>
        <begin position="99"/>
        <end position="109"/>
    </location>
</feature>
<dbReference type="EMBL" id="KN831768">
    <property type="protein sequence ID" value="KIM49642.1"/>
    <property type="molecule type" value="Genomic_DNA"/>
</dbReference>
<feature type="compositionally biased region" description="Basic and acidic residues" evidence="1">
    <location>
        <begin position="150"/>
        <end position="162"/>
    </location>
</feature>
<keyword evidence="3" id="KW-1185">Reference proteome</keyword>
<feature type="compositionally biased region" description="Polar residues" evidence="1">
    <location>
        <begin position="199"/>
        <end position="217"/>
    </location>
</feature>
<feature type="compositionally biased region" description="Basic and acidic residues" evidence="1">
    <location>
        <begin position="1"/>
        <end position="12"/>
    </location>
</feature>
<name>A0A0C2Z945_HEBCY</name>
<reference evidence="2 3" key="1">
    <citation type="submission" date="2014-04" db="EMBL/GenBank/DDBJ databases">
        <authorList>
            <consortium name="DOE Joint Genome Institute"/>
            <person name="Kuo A."/>
            <person name="Gay G."/>
            <person name="Dore J."/>
            <person name="Kohler A."/>
            <person name="Nagy L.G."/>
            <person name="Floudas D."/>
            <person name="Copeland A."/>
            <person name="Barry K.W."/>
            <person name="Cichocki N."/>
            <person name="Veneault-Fourrey C."/>
            <person name="LaButti K."/>
            <person name="Lindquist E.A."/>
            <person name="Lipzen A."/>
            <person name="Lundell T."/>
            <person name="Morin E."/>
            <person name="Murat C."/>
            <person name="Sun H."/>
            <person name="Tunlid A."/>
            <person name="Henrissat B."/>
            <person name="Grigoriev I.V."/>
            <person name="Hibbett D.S."/>
            <person name="Martin F."/>
            <person name="Nordberg H.P."/>
            <person name="Cantor M.N."/>
            <person name="Hua S.X."/>
        </authorList>
    </citation>
    <scope>NUCLEOTIDE SEQUENCE [LARGE SCALE GENOMIC DNA]</scope>
    <source>
        <strain evidence="3">h7</strain>
    </source>
</reference>
<evidence type="ECO:0000313" key="3">
    <source>
        <dbReference type="Proteomes" id="UP000053424"/>
    </source>
</evidence>
<feature type="compositionally biased region" description="Polar residues" evidence="1">
    <location>
        <begin position="167"/>
        <end position="177"/>
    </location>
</feature>
<accession>A0A0C2Z945</accession>
<proteinExistence type="predicted"/>
<organism evidence="2 3">
    <name type="scientific">Hebeloma cylindrosporum</name>
    <dbReference type="NCBI Taxonomy" id="76867"/>
    <lineage>
        <taxon>Eukaryota</taxon>
        <taxon>Fungi</taxon>
        <taxon>Dikarya</taxon>
        <taxon>Basidiomycota</taxon>
        <taxon>Agaricomycotina</taxon>
        <taxon>Agaricomycetes</taxon>
        <taxon>Agaricomycetidae</taxon>
        <taxon>Agaricales</taxon>
        <taxon>Agaricineae</taxon>
        <taxon>Hymenogastraceae</taxon>
        <taxon>Hebeloma</taxon>
    </lineage>
</organism>
<feature type="region of interest" description="Disordered" evidence="1">
    <location>
        <begin position="423"/>
        <end position="478"/>
    </location>
</feature>
<reference evidence="3" key="2">
    <citation type="submission" date="2015-01" db="EMBL/GenBank/DDBJ databases">
        <title>Evolutionary Origins and Diversification of the Mycorrhizal Mutualists.</title>
        <authorList>
            <consortium name="DOE Joint Genome Institute"/>
            <consortium name="Mycorrhizal Genomics Consortium"/>
            <person name="Kohler A."/>
            <person name="Kuo A."/>
            <person name="Nagy L.G."/>
            <person name="Floudas D."/>
            <person name="Copeland A."/>
            <person name="Barry K.W."/>
            <person name="Cichocki N."/>
            <person name="Veneault-Fourrey C."/>
            <person name="LaButti K."/>
            <person name="Lindquist E.A."/>
            <person name="Lipzen A."/>
            <person name="Lundell T."/>
            <person name="Morin E."/>
            <person name="Murat C."/>
            <person name="Riley R."/>
            <person name="Ohm R."/>
            <person name="Sun H."/>
            <person name="Tunlid A."/>
            <person name="Henrissat B."/>
            <person name="Grigoriev I.V."/>
            <person name="Hibbett D.S."/>
            <person name="Martin F."/>
        </authorList>
    </citation>
    <scope>NUCLEOTIDE SEQUENCE [LARGE SCALE GENOMIC DNA]</scope>
    <source>
        <strain evidence="3">h7</strain>
    </source>
</reference>
<feature type="region of interest" description="Disordered" evidence="1">
    <location>
        <begin position="66"/>
        <end position="296"/>
    </location>
</feature>
<protein>
    <submittedName>
        <fullName evidence="2">Uncharacterized protein</fullName>
    </submittedName>
</protein>
<evidence type="ECO:0000256" key="1">
    <source>
        <dbReference type="SAM" id="MobiDB-lite"/>
    </source>
</evidence>
<dbReference type="AlphaFoldDB" id="A0A0C2Z945"/>
<sequence>MHSSRERARQQDTFRGLGEHFTSPVKKGLGKRKTQGMATNAFDGTRKRQRLHDEIVAILATELPVISKGERVQMGDDAPGERYAASECEDGEIGEEPSGQDSLGATGQDSESEGSDCALNETYPQYDSDSSDAILGNQNQFQKPVANQVAEKEKKAPDRSDGDESLTVVSRGTSSDVHMSDDDPQSSRKTQAVKRNLQAKPTNQFSDATKPSSGNSKRSFDEGIQDSPDTSARRCNVANELFPVSRDEGGRQSKSLPDPSAPPKSVPLATSDSSAQLGHPNATISQPPPHQSYSHYPIPLTNGFLGAPPSIDGYYDAAGYGHPYAPVAPPPLQRNLDNSHANSPMFPPNGLQQQRFGGDHPPWGMPHYQYQYYHYPERHGELPIQYLYRAGHVPYNHSGPGVNPYDRMGAYHASNAYNYPPYGYSSGPHQGQSPSVHPSPGSLPTVGFGSNVPALKDIKHTSAQDGSGSSGTGAEAVS</sequence>